<dbReference type="AlphaFoldDB" id="A0A0F7ZJY6"/>
<organism evidence="1 2">
    <name type="scientific">Hirsutella minnesotensis 3608</name>
    <dbReference type="NCBI Taxonomy" id="1043627"/>
    <lineage>
        <taxon>Eukaryota</taxon>
        <taxon>Fungi</taxon>
        <taxon>Dikarya</taxon>
        <taxon>Ascomycota</taxon>
        <taxon>Pezizomycotina</taxon>
        <taxon>Sordariomycetes</taxon>
        <taxon>Hypocreomycetidae</taxon>
        <taxon>Hypocreales</taxon>
        <taxon>Ophiocordycipitaceae</taxon>
        <taxon>Hirsutella</taxon>
    </lineage>
</organism>
<gene>
    <name evidence="1" type="ORF">HIM_05913</name>
</gene>
<name>A0A0F7ZJY6_9HYPO</name>
<dbReference type="EMBL" id="KQ030523">
    <property type="protein sequence ID" value="KJZ74796.1"/>
    <property type="molecule type" value="Genomic_DNA"/>
</dbReference>
<sequence>MMVSRRPLRMSSWMNGTMSPCSRTPTRCDRQMSTLARKRQSIGWEYGEGVGHSWAMRSDARWQSPSAPVSGAVVGRRYRLASLIERAFKDQLGGAATGGVRPDGRTWFSWSDMKAERRRAGASTELREPSARLATELLVRSSVHTAQGAYFLASESRSVELGPLSGRTSIAGRGSQGHHD</sequence>
<protein>
    <submittedName>
        <fullName evidence="1">Uncharacterized protein</fullName>
    </submittedName>
</protein>
<proteinExistence type="predicted"/>
<accession>A0A0F7ZJY6</accession>
<keyword evidence="2" id="KW-1185">Reference proteome</keyword>
<reference evidence="1 2" key="1">
    <citation type="journal article" date="2014" name="Genome Biol. Evol.">
        <title>Comparative genomics and transcriptomics analyses reveal divergent lifestyle features of nematode endoparasitic fungus Hirsutella minnesotensis.</title>
        <authorList>
            <person name="Lai Y."/>
            <person name="Liu K."/>
            <person name="Zhang X."/>
            <person name="Zhang X."/>
            <person name="Li K."/>
            <person name="Wang N."/>
            <person name="Shu C."/>
            <person name="Wu Y."/>
            <person name="Wang C."/>
            <person name="Bushley K.E."/>
            <person name="Xiang M."/>
            <person name="Liu X."/>
        </authorList>
    </citation>
    <scope>NUCLEOTIDE SEQUENCE [LARGE SCALE GENOMIC DNA]</scope>
    <source>
        <strain evidence="1 2">3608</strain>
    </source>
</reference>
<evidence type="ECO:0000313" key="1">
    <source>
        <dbReference type="EMBL" id="KJZ74796.1"/>
    </source>
</evidence>
<evidence type="ECO:0000313" key="2">
    <source>
        <dbReference type="Proteomes" id="UP000054481"/>
    </source>
</evidence>
<dbReference type="Proteomes" id="UP000054481">
    <property type="component" value="Unassembled WGS sequence"/>
</dbReference>